<comment type="caution">
    <text evidence="1">The sequence shown here is derived from an EMBL/GenBank/DDBJ whole genome shotgun (WGS) entry which is preliminary data.</text>
</comment>
<dbReference type="EMBL" id="CASHSV030000013">
    <property type="protein sequence ID" value="CAJ2637724.1"/>
    <property type="molecule type" value="Genomic_DNA"/>
</dbReference>
<proteinExistence type="predicted"/>
<evidence type="ECO:0000313" key="1">
    <source>
        <dbReference type="EMBL" id="CAJ2637724.1"/>
    </source>
</evidence>
<gene>
    <name evidence="1" type="ORF">MILVUS5_LOCUS8046</name>
</gene>
<evidence type="ECO:0000313" key="2">
    <source>
        <dbReference type="Proteomes" id="UP001177021"/>
    </source>
</evidence>
<organism evidence="1 2">
    <name type="scientific">Trifolium pratense</name>
    <name type="common">Red clover</name>
    <dbReference type="NCBI Taxonomy" id="57577"/>
    <lineage>
        <taxon>Eukaryota</taxon>
        <taxon>Viridiplantae</taxon>
        <taxon>Streptophyta</taxon>
        <taxon>Embryophyta</taxon>
        <taxon>Tracheophyta</taxon>
        <taxon>Spermatophyta</taxon>
        <taxon>Magnoliopsida</taxon>
        <taxon>eudicotyledons</taxon>
        <taxon>Gunneridae</taxon>
        <taxon>Pentapetalae</taxon>
        <taxon>rosids</taxon>
        <taxon>fabids</taxon>
        <taxon>Fabales</taxon>
        <taxon>Fabaceae</taxon>
        <taxon>Papilionoideae</taxon>
        <taxon>50 kb inversion clade</taxon>
        <taxon>NPAAA clade</taxon>
        <taxon>Hologalegina</taxon>
        <taxon>IRL clade</taxon>
        <taxon>Trifolieae</taxon>
        <taxon>Trifolium</taxon>
    </lineage>
</organism>
<dbReference type="Proteomes" id="UP001177021">
    <property type="component" value="Unassembled WGS sequence"/>
</dbReference>
<protein>
    <submittedName>
        <fullName evidence="1">Uncharacterized protein</fullName>
    </submittedName>
</protein>
<reference evidence="1" key="1">
    <citation type="submission" date="2023-10" db="EMBL/GenBank/DDBJ databases">
        <authorList>
            <person name="Rodriguez Cubillos JULIANA M."/>
            <person name="De Vega J."/>
        </authorList>
    </citation>
    <scope>NUCLEOTIDE SEQUENCE</scope>
</reference>
<keyword evidence="2" id="KW-1185">Reference proteome</keyword>
<name>A0ACB0IYK9_TRIPR</name>
<accession>A0ACB0IYK9</accession>
<sequence>MTANRMFLLTAPVIIPMCLQASKQERTQLWHHRYGHLSINGLKLLTKLKMVNGLPELGDMEEKCSDCLSGKQQRAAMPKQAKWRATEKLQLVHSDICGPINPSSNGGKRYFITFTDDFSRKTWVYLLKEKSEAFDMFKNFKALVENESSSKIQCLRTDRGGEYTSNDFNEFCISHGIKRQLTAAYTPQQNGVSERKNRTLLNIVRSMLASRSVPKRFWPEALKWSTHIMNRSPTVSVKNKTPEECWSGIKPSVNHFRIFGCIAYAHVPDNHRRKLDNKSIKCVHLGLSEESKAYKLYDPSNNKIVISRDVVFDEAKSWNWDNKQQKVSTEGIIPVDDEEVAAVDNNEAHDNNNTPIQDIDMDIGYDNTDAEDEPTEGTSNNSEDENVQLGKRIRKPPSHFEDFVMGPEAEEEQELQNLAVYSSLEDPYTYDEASQKQVWRDAMDAEIQAIEDNNTWELTNLPEGSKAIGVKWVFKTKYNETGKIDKYKARLVAKGYTQKYGIDYNEVFAPVARWETIRTVLALAASKGWCVYQLDVKSTFLHGDLSEDIYVEQPLGYQDGDQRKVYKLKKALYGLKQAPRAWYSKIEAHFIVEGFEKCPSEHTLFVKHSDNGDILIVSVYVDDLIVTGSNQSLIDSFKQSMTRKFAMSDLGKMKFFLGVEVCQTDEGIFIHQKKYASEILAKFGMEDCNAVSSPIVTGCKLVKNEAGKASDETQYKQMVGSLMYLLATRPDLAYSVCLVARFMERPTEMHIAAVKRIMRYVKGTVGYGLLYKKTGMELQLNGWTDSDYAGDLDDRKSTSGYVFMLGNGAISWSSKKQPIVTLSTTEAEFIAAASCSCQCIWINNVLKHLKVKQNKSTMIHCDNSSSIKLSKNPILHGRCKHIDVRFHFLRDLVKDGVIELVHCKSQDQLADVMTKPLKLDTFCKLRSSLGMIDLVCLN</sequence>